<proteinExistence type="predicted"/>
<protein>
    <submittedName>
        <fullName evidence="2">Uncharacterized protein</fullName>
    </submittedName>
</protein>
<sequence length="86" mass="9430">MQIHSLKVDRYCPVVGNQWVLTLSIYIKTTTHQRQASKPSSVPHLTLARKTQVGQATLIGEFPPESSSYVASDPVQCPPPAADTVR</sequence>
<feature type="region of interest" description="Disordered" evidence="1">
    <location>
        <begin position="64"/>
        <end position="86"/>
    </location>
</feature>
<reference evidence="2" key="1">
    <citation type="submission" date="2020-07" db="EMBL/GenBank/DDBJ databases">
        <title>Multicomponent nature underlies the extraordinary mechanical properties of spider dragline silk.</title>
        <authorList>
            <person name="Kono N."/>
            <person name="Nakamura H."/>
            <person name="Mori M."/>
            <person name="Yoshida Y."/>
            <person name="Ohtoshi R."/>
            <person name="Malay A.D."/>
            <person name="Moran D.A.P."/>
            <person name="Tomita M."/>
            <person name="Numata K."/>
            <person name="Arakawa K."/>
        </authorList>
    </citation>
    <scope>NUCLEOTIDE SEQUENCE</scope>
</reference>
<comment type="caution">
    <text evidence="2">The sequence shown here is derived from an EMBL/GenBank/DDBJ whole genome shotgun (WGS) entry which is preliminary data.</text>
</comment>
<dbReference type="EMBL" id="BMAO01036846">
    <property type="protein sequence ID" value="GFR13459.1"/>
    <property type="molecule type" value="Genomic_DNA"/>
</dbReference>
<feature type="compositionally biased region" description="Pro residues" evidence="1">
    <location>
        <begin position="76"/>
        <end position="86"/>
    </location>
</feature>
<dbReference type="AlphaFoldDB" id="A0A8X6I112"/>
<organism evidence="2 3">
    <name type="scientific">Trichonephila clavata</name>
    <name type="common">Joro spider</name>
    <name type="synonym">Nephila clavata</name>
    <dbReference type="NCBI Taxonomy" id="2740835"/>
    <lineage>
        <taxon>Eukaryota</taxon>
        <taxon>Metazoa</taxon>
        <taxon>Ecdysozoa</taxon>
        <taxon>Arthropoda</taxon>
        <taxon>Chelicerata</taxon>
        <taxon>Arachnida</taxon>
        <taxon>Araneae</taxon>
        <taxon>Araneomorphae</taxon>
        <taxon>Entelegynae</taxon>
        <taxon>Araneoidea</taxon>
        <taxon>Nephilidae</taxon>
        <taxon>Trichonephila</taxon>
    </lineage>
</organism>
<accession>A0A8X6I112</accession>
<name>A0A8X6I112_TRICU</name>
<evidence type="ECO:0000256" key="1">
    <source>
        <dbReference type="SAM" id="MobiDB-lite"/>
    </source>
</evidence>
<dbReference type="Proteomes" id="UP000887116">
    <property type="component" value="Unassembled WGS sequence"/>
</dbReference>
<evidence type="ECO:0000313" key="2">
    <source>
        <dbReference type="EMBL" id="GFR13459.1"/>
    </source>
</evidence>
<keyword evidence="3" id="KW-1185">Reference proteome</keyword>
<evidence type="ECO:0000313" key="3">
    <source>
        <dbReference type="Proteomes" id="UP000887116"/>
    </source>
</evidence>
<gene>
    <name evidence="2" type="ORF">TNCT_104561</name>
</gene>